<keyword evidence="1" id="KW-1133">Transmembrane helix</keyword>
<protein>
    <recommendedName>
        <fullName evidence="2">DotM C-terminal cytoplasmic domain-containing protein</fullName>
    </recommendedName>
</protein>
<keyword evidence="1" id="KW-0812">Transmembrane</keyword>
<keyword evidence="4" id="KW-1185">Reference proteome</keyword>
<evidence type="ECO:0000313" key="4">
    <source>
        <dbReference type="Proteomes" id="UP001597033"/>
    </source>
</evidence>
<feature type="domain" description="DotM C-terminal cytoplasmic" evidence="2">
    <location>
        <begin position="195"/>
        <end position="364"/>
    </location>
</feature>
<evidence type="ECO:0000313" key="3">
    <source>
        <dbReference type="EMBL" id="MFD1043153.1"/>
    </source>
</evidence>
<feature type="transmembrane region" description="Helical" evidence="1">
    <location>
        <begin position="91"/>
        <end position="108"/>
    </location>
</feature>
<feature type="transmembrane region" description="Helical" evidence="1">
    <location>
        <begin position="12"/>
        <end position="32"/>
    </location>
</feature>
<reference evidence="4" key="1">
    <citation type="journal article" date="2019" name="Int. J. Syst. Evol. Microbiol.">
        <title>The Global Catalogue of Microorganisms (GCM) 10K type strain sequencing project: providing services to taxonomists for standard genome sequencing and annotation.</title>
        <authorList>
            <consortium name="The Broad Institute Genomics Platform"/>
            <consortium name="The Broad Institute Genome Sequencing Center for Infectious Disease"/>
            <person name="Wu L."/>
            <person name="Ma J."/>
        </authorList>
    </citation>
    <scope>NUCLEOTIDE SEQUENCE [LARGE SCALE GENOMIC DNA]</scope>
    <source>
        <strain evidence="4">CCUG 55854</strain>
    </source>
</reference>
<keyword evidence="1" id="KW-0472">Membrane</keyword>
<dbReference type="RefSeq" id="WP_162377120.1">
    <property type="nucleotide sequence ID" value="NZ_JBHTKN010000008.1"/>
</dbReference>
<organism evidence="3 4">
    <name type="scientific">Pseudoxanthomonas kaohsiungensis</name>
    <dbReference type="NCBI Taxonomy" id="283923"/>
    <lineage>
        <taxon>Bacteria</taxon>
        <taxon>Pseudomonadati</taxon>
        <taxon>Pseudomonadota</taxon>
        <taxon>Gammaproteobacteria</taxon>
        <taxon>Lysobacterales</taxon>
        <taxon>Lysobacteraceae</taxon>
        <taxon>Pseudoxanthomonas</taxon>
    </lineage>
</organism>
<dbReference type="EMBL" id="JBHTKN010000008">
    <property type="protein sequence ID" value="MFD1043153.1"/>
    <property type="molecule type" value="Genomic_DNA"/>
</dbReference>
<name>A0ABW3LZ47_9GAMM</name>
<dbReference type="InterPro" id="IPR056464">
    <property type="entry name" value="DotM_C"/>
</dbReference>
<dbReference type="Pfam" id="PF23127">
    <property type="entry name" value="DotM_C"/>
    <property type="match status" value="1"/>
</dbReference>
<gene>
    <name evidence="3" type="ORF">ACFQ2N_12440</name>
</gene>
<evidence type="ECO:0000256" key="1">
    <source>
        <dbReference type="SAM" id="Phobius"/>
    </source>
</evidence>
<dbReference type="Proteomes" id="UP001597033">
    <property type="component" value="Unassembled WGS sequence"/>
</dbReference>
<sequence>MKGRDTPTKDTDALPWGAIAGVLLVVMMWFIFHEPIARGVMWIRWAEAHLLILDPEGKAMLAQWLGTVSPPDATLMQLIESGAVAGYSLRWFSLAFLAALFGWIYLKAPSRNTRMSRKYTMKSLAMQEGQTYPTLQPVLGLGLENVPLDDPVNGMRQEPRFYARRHGLVLPRWTAPADVPNTAMVLADGRFFLSDRAKSIFGSQLGRPWQGPAELKPFERTLFAAFIAQINHDDKLAQEIINGVAVAWNDAMAKRDPSLLTTPRVESTIEKYADSPAVVALVRQHYHVRCVLRRLLSAARENGKLPPAWFRWLKMADRTTWYVLNDLGLNVASVEAAGVHAHYLAECMAKTAIPTPMVQPAIDGTVEALNTLEDDQEL</sequence>
<accession>A0ABW3LZ47</accession>
<comment type="caution">
    <text evidence="3">The sequence shown here is derived from an EMBL/GenBank/DDBJ whole genome shotgun (WGS) entry which is preliminary data.</text>
</comment>
<proteinExistence type="predicted"/>
<evidence type="ECO:0000259" key="2">
    <source>
        <dbReference type="Pfam" id="PF23127"/>
    </source>
</evidence>